<dbReference type="GO" id="GO:0043138">
    <property type="term" value="F:3'-5' DNA helicase activity"/>
    <property type="evidence" value="ECO:0007669"/>
    <property type="project" value="TreeGrafter"/>
</dbReference>
<dbReference type="GO" id="GO:0016787">
    <property type="term" value="F:hydrolase activity"/>
    <property type="evidence" value="ECO:0007669"/>
    <property type="project" value="UniProtKB-UniRule"/>
</dbReference>
<accession>A0AAC8QT71</accession>
<evidence type="ECO:0000259" key="7">
    <source>
        <dbReference type="PROSITE" id="PS51198"/>
    </source>
</evidence>
<dbReference type="Pfam" id="PF00580">
    <property type="entry name" value="UvrD-helicase"/>
    <property type="match status" value="1"/>
</dbReference>
<keyword evidence="2 6" id="KW-0378">Hydrolase</keyword>
<keyword evidence="1 6" id="KW-0547">Nucleotide-binding</keyword>
<evidence type="ECO:0000256" key="6">
    <source>
        <dbReference type="PROSITE-ProRule" id="PRU00560"/>
    </source>
</evidence>
<organism evidence="8 9">
    <name type="scientific">Phytobacter ursingii</name>
    <dbReference type="NCBI Taxonomy" id="1972431"/>
    <lineage>
        <taxon>Bacteria</taxon>
        <taxon>Pseudomonadati</taxon>
        <taxon>Pseudomonadota</taxon>
        <taxon>Gammaproteobacteria</taxon>
        <taxon>Enterobacterales</taxon>
        <taxon>Enterobacteriaceae</taxon>
        <taxon>Phytobacter</taxon>
    </lineage>
</organism>
<dbReference type="PANTHER" id="PTHR11070:SF2">
    <property type="entry name" value="ATP-DEPENDENT DNA HELICASE SRS2"/>
    <property type="match status" value="1"/>
</dbReference>
<gene>
    <name evidence="8" type="ORF">AB182_25760</name>
</gene>
<dbReference type="InterPro" id="IPR000212">
    <property type="entry name" value="DNA_helicase_UvrD/REP"/>
</dbReference>
<protein>
    <recommendedName>
        <fullName evidence="5">DNA 3'-5' helicase II</fullName>
    </recommendedName>
</protein>
<evidence type="ECO:0000256" key="5">
    <source>
        <dbReference type="ARBA" id="ARBA00034923"/>
    </source>
</evidence>
<reference evidence="8 9" key="1">
    <citation type="submission" date="2015-06" db="EMBL/GenBank/DDBJ databases">
        <title>Rapid spread of a carbapenem resistance gene driven by multiple levels of genetic mobility.</title>
        <authorList>
            <person name="Sheppard A.E."/>
            <person name="Stoesser N."/>
            <person name="Wilson D."/>
            <person name="Sebra R."/>
            <person name="Kasarskis A."/>
            <person name="Anson L."/>
            <person name="Giess A."/>
            <person name="Pankhurst L."/>
            <person name="Vaughan A."/>
            <person name="Grim C.J."/>
            <person name="Cox H."/>
            <person name="Yeh A."/>
            <person name="Sifri C.D."/>
            <person name="Walker S."/>
            <person name="Peto T.E."/>
            <person name="Crook D.W."/>
            <person name="Mathers A.J."/>
        </authorList>
    </citation>
    <scope>NUCLEOTIDE SEQUENCE [LARGE SCALE GENOMIC DNA]</scope>
    <source>
        <strain evidence="8 9">CAV1151</strain>
    </source>
</reference>
<feature type="domain" description="UvrD-like helicase ATP-binding" evidence="7">
    <location>
        <begin position="235"/>
        <end position="554"/>
    </location>
</feature>
<dbReference type="EMBL" id="CP011602">
    <property type="protein sequence ID" value="AKL14471.1"/>
    <property type="molecule type" value="Genomic_DNA"/>
</dbReference>
<dbReference type="GO" id="GO:0003677">
    <property type="term" value="F:DNA binding"/>
    <property type="evidence" value="ECO:0007669"/>
    <property type="project" value="InterPro"/>
</dbReference>
<evidence type="ECO:0000313" key="8">
    <source>
        <dbReference type="EMBL" id="AKL14471.1"/>
    </source>
</evidence>
<evidence type="ECO:0000256" key="4">
    <source>
        <dbReference type="ARBA" id="ARBA00022840"/>
    </source>
</evidence>
<dbReference type="GO" id="GO:0000725">
    <property type="term" value="P:recombinational repair"/>
    <property type="evidence" value="ECO:0007669"/>
    <property type="project" value="TreeGrafter"/>
</dbReference>
<dbReference type="PROSITE" id="PS51198">
    <property type="entry name" value="UVRD_HELICASE_ATP_BIND"/>
    <property type="match status" value="1"/>
</dbReference>
<sequence>MKSVDYLGMTEDAAKTIISNRELQSYDFERAQDLVSIFLGEGNKKSAESLGLEMVESKSGYILVTPEEKFSSEKNTLTIDFECLDFRIVNHNLIVAAIQKTLRFCVKYWGNLNFNNNEYIPPSSSKAIVFPFPMNSGAPYRITLERQPSEKRMSRRFPGKHLLAYRFGTNGGDGTKEEYPSTNFNKAIEILFSHESYQKNKDEEKRLQTSFITADLTEEKVDTSSILGFSDPFKKLSSKQLTFIKTVYNEPARIEGPAGSGKTICMVLKILYWLNEVNKQGKKVKFLFIAPSTEMVNNVHYFFEVLNGSIESYDENLLEQVEIKTLQDVCTQFLKQDIHETELLDEDTFESKNIQLLHLVEIVSDEKNTLEQKKGFISSELYKFINDEDEFHIADMLRHEISVVIKGRSDENLDSYKDVKRPSYGLPIQNKNDRSFIFDIFNKYSDILNNLSQFDVDDVAISALSKLDSPIWRRRRKNDGFDAIFIDEVHLFNMNELSLVHYLTKDSSLSPISYAIDLAQALGDVAWNDVDFNNSVGIKNETEQVKLNAVFRSSPLITDLAFSITSHGANIFTNFDNPISEAPYVYNDQLEDEHPKYYLIDSSSNIYSKAFELADTIRDKLGARKHQVAIIFFDRFTYSESPRV</sequence>
<dbReference type="PANTHER" id="PTHR11070">
    <property type="entry name" value="UVRD / RECB / PCRA DNA HELICASE FAMILY MEMBER"/>
    <property type="match status" value="1"/>
</dbReference>
<dbReference type="GO" id="GO:0005524">
    <property type="term" value="F:ATP binding"/>
    <property type="evidence" value="ECO:0007669"/>
    <property type="project" value="UniProtKB-UniRule"/>
</dbReference>
<evidence type="ECO:0000256" key="2">
    <source>
        <dbReference type="ARBA" id="ARBA00022801"/>
    </source>
</evidence>
<dbReference type="GO" id="GO:0005829">
    <property type="term" value="C:cytosol"/>
    <property type="evidence" value="ECO:0007669"/>
    <property type="project" value="TreeGrafter"/>
</dbReference>
<keyword evidence="4 6" id="KW-0067">ATP-binding</keyword>
<dbReference type="AlphaFoldDB" id="A0AAC8QT71"/>
<evidence type="ECO:0000256" key="3">
    <source>
        <dbReference type="ARBA" id="ARBA00022806"/>
    </source>
</evidence>
<dbReference type="KEGG" id="kin:AB182_25760"/>
<evidence type="ECO:0000256" key="1">
    <source>
        <dbReference type="ARBA" id="ARBA00022741"/>
    </source>
</evidence>
<proteinExistence type="predicted"/>
<dbReference type="RefSeq" id="WP_047372552.1">
    <property type="nucleotide sequence ID" value="NZ_CP011602.1"/>
</dbReference>
<dbReference type="InterPro" id="IPR027417">
    <property type="entry name" value="P-loop_NTPase"/>
</dbReference>
<dbReference type="Gene3D" id="3.40.50.300">
    <property type="entry name" value="P-loop containing nucleotide triphosphate hydrolases"/>
    <property type="match status" value="1"/>
</dbReference>
<dbReference type="InterPro" id="IPR014016">
    <property type="entry name" value="UvrD-like_ATP-bd"/>
</dbReference>
<dbReference type="Proteomes" id="UP000035479">
    <property type="component" value="Chromosome"/>
</dbReference>
<name>A0AAC8QT71_9ENTR</name>
<keyword evidence="3 6" id="KW-0347">Helicase</keyword>
<evidence type="ECO:0000313" key="9">
    <source>
        <dbReference type="Proteomes" id="UP000035479"/>
    </source>
</evidence>
<dbReference type="SUPFAM" id="SSF52540">
    <property type="entry name" value="P-loop containing nucleoside triphosphate hydrolases"/>
    <property type="match status" value="1"/>
</dbReference>
<feature type="binding site" evidence="6">
    <location>
        <begin position="256"/>
        <end position="263"/>
    </location>
    <ligand>
        <name>ATP</name>
        <dbReference type="ChEBI" id="CHEBI:30616"/>
    </ligand>
</feature>